<comment type="caution">
    <text evidence="5">The sequence shown here is derived from an EMBL/GenBank/DDBJ whole genome shotgun (WGS) entry which is preliminary data.</text>
</comment>
<evidence type="ECO:0000259" key="3">
    <source>
        <dbReference type="PROSITE" id="PS51048"/>
    </source>
</evidence>
<organism evidence="5 6">
    <name type="scientific">Diaporthe australafricana</name>
    <dbReference type="NCBI Taxonomy" id="127596"/>
    <lineage>
        <taxon>Eukaryota</taxon>
        <taxon>Fungi</taxon>
        <taxon>Dikarya</taxon>
        <taxon>Ascomycota</taxon>
        <taxon>Pezizomycotina</taxon>
        <taxon>Sordariomycetes</taxon>
        <taxon>Sordariomycetidae</taxon>
        <taxon>Diaporthales</taxon>
        <taxon>Diaporthaceae</taxon>
        <taxon>Diaporthe</taxon>
    </lineage>
</organism>
<gene>
    <name evidence="5" type="primary">SGT1</name>
    <name evidence="5" type="ORF">Daus18300_004826</name>
</gene>
<dbReference type="PANTHER" id="PTHR45862">
    <property type="entry name" value="PROTEIN SGT1 HOMOLOG"/>
    <property type="match status" value="1"/>
</dbReference>
<dbReference type="InterPro" id="IPR044563">
    <property type="entry name" value="Sgt1-like"/>
</dbReference>
<dbReference type="PROSITE" id="PS51048">
    <property type="entry name" value="SGS"/>
    <property type="match status" value="1"/>
</dbReference>
<feature type="region of interest" description="Disordered" evidence="2">
    <location>
        <begin position="377"/>
        <end position="498"/>
    </location>
</feature>
<evidence type="ECO:0000313" key="5">
    <source>
        <dbReference type="EMBL" id="KAL1871081.1"/>
    </source>
</evidence>
<dbReference type="Gene3D" id="1.25.40.10">
    <property type="entry name" value="Tetratricopeptide repeat domain"/>
    <property type="match status" value="1"/>
</dbReference>
<dbReference type="Gene3D" id="2.60.40.790">
    <property type="match status" value="1"/>
</dbReference>
<dbReference type="SUPFAM" id="SSF48452">
    <property type="entry name" value="TPR-like"/>
    <property type="match status" value="1"/>
</dbReference>
<feature type="compositionally biased region" description="Polar residues" evidence="2">
    <location>
        <begin position="385"/>
        <end position="405"/>
    </location>
</feature>
<dbReference type="InterPro" id="IPR007699">
    <property type="entry name" value="SGS_dom"/>
</dbReference>
<name>A0ABR3X564_9PEZI</name>
<keyword evidence="6" id="KW-1185">Reference proteome</keyword>
<dbReference type="InterPro" id="IPR007052">
    <property type="entry name" value="CS_dom"/>
</dbReference>
<protein>
    <submittedName>
        <fullName evidence="5">Cochaperone protein</fullName>
    </submittedName>
</protein>
<evidence type="ECO:0000259" key="4">
    <source>
        <dbReference type="PROSITE" id="PS51203"/>
    </source>
</evidence>
<dbReference type="Pfam" id="PF05002">
    <property type="entry name" value="SGS"/>
    <property type="match status" value="1"/>
</dbReference>
<proteinExistence type="inferred from homology"/>
<feature type="compositionally biased region" description="Low complexity" evidence="2">
    <location>
        <begin position="408"/>
        <end position="419"/>
    </location>
</feature>
<sequence length="498" mass="55086">MSSYAFRDAGFKAIEQRNWPEAIENLSKAIDQSKSPAWLLARSQAFMETGQLEKAIRDAEYAYCTATERGNDKSRKQMIEASHRRSVCHFRLKEYANADICAVWAQRLAKGVAVKESKNVQQEGVNDKGYYFATVEQAMAEEGEKKGSSGQDQMSKLSELMGGASDKNPYAKDWNKAQLWRSQVLRFLEPLPEDDPARKITISLTPVKPSLLEEKRVKPSSSISQIESAKSDAATSEPNIPKNTPAVALRTQFYQTDTSITVSVFTKFPNKAVMDAVEVRFPKSGKYVLINGLAQDPPALCLEFHDLIKAQESKFRVASMKVELTLVKQAPGKWPDFGTQRFSLPDDEQDADTMKWFHPSGAISAPAGDSSELLTAKEEKADSKSVASEPNPEQSEQAAGSTKASTLPKAPSYPSSSKSGPKDWDSIAKEDKDEDDDATDVDSFFKHLFKNSTPEQQRAMMKSYTESNGTALSTDWSSVAKGKVETKPPNGMEAKKWA</sequence>
<dbReference type="SUPFAM" id="SSF49764">
    <property type="entry name" value="HSP20-like chaperones"/>
    <property type="match status" value="1"/>
</dbReference>
<comment type="similarity">
    <text evidence="1">Belongs to the SGT1 family.</text>
</comment>
<feature type="compositionally biased region" description="Polar residues" evidence="2">
    <location>
        <begin position="233"/>
        <end position="242"/>
    </location>
</feature>
<evidence type="ECO:0000313" key="6">
    <source>
        <dbReference type="Proteomes" id="UP001583177"/>
    </source>
</evidence>
<dbReference type="PROSITE" id="PS51203">
    <property type="entry name" value="CS"/>
    <property type="match status" value="1"/>
</dbReference>
<dbReference type="InterPro" id="IPR011990">
    <property type="entry name" value="TPR-like_helical_dom_sf"/>
</dbReference>
<feature type="region of interest" description="Disordered" evidence="2">
    <location>
        <begin position="351"/>
        <end position="370"/>
    </location>
</feature>
<dbReference type="Pfam" id="PF04969">
    <property type="entry name" value="CS"/>
    <property type="match status" value="1"/>
</dbReference>
<feature type="compositionally biased region" description="Basic and acidic residues" evidence="2">
    <location>
        <begin position="420"/>
        <end position="431"/>
    </location>
</feature>
<dbReference type="InterPro" id="IPR008978">
    <property type="entry name" value="HSP20-like_chaperone"/>
</dbReference>
<feature type="region of interest" description="Disordered" evidence="2">
    <location>
        <begin position="216"/>
        <end position="243"/>
    </location>
</feature>
<reference evidence="5 6" key="1">
    <citation type="journal article" date="2024" name="IMA Fungus">
        <title>IMA Genome - F19 : A genome assembly and annotation guide to empower mycologists, including annotated draft genome sequences of Ceratocystis pirilliformis, Diaporthe australafricana, Fusarium ophioides, Paecilomyces lecythidis, and Sporothrix stenoceras.</title>
        <authorList>
            <person name="Aylward J."/>
            <person name="Wilson A.M."/>
            <person name="Visagie C.M."/>
            <person name="Spraker J."/>
            <person name="Barnes I."/>
            <person name="Buitendag C."/>
            <person name="Ceriani C."/>
            <person name="Del Mar Angel L."/>
            <person name="du Plessis D."/>
            <person name="Fuchs T."/>
            <person name="Gasser K."/>
            <person name="Kramer D."/>
            <person name="Li W."/>
            <person name="Munsamy K."/>
            <person name="Piso A."/>
            <person name="Price J.L."/>
            <person name="Sonnekus B."/>
            <person name="Thomas C."/>
            <person name="van der Nest A."/>
            <person name="van Dijk A."/>
            <person name="van Heerden A."/>
            <person name="van Vuuren N."/>
            <person name="Yilmaz N."/>
            <person name="Duong T.A."/>
            <person name="van der Merwe N.A."/>
            <person name="Wingfield M.J."/>
            <person name="Wingfield B.D."/>
        </authorList>
    </citation>
    <scope>NUCLEOTIDE SEQUENCE [LARGE SCALE GENOMIC DNA]</scope>
    <source>
        <strain evidence="5 6">CMW 18300</strain>
    </source>
</reference>
<dbReference type="CDD" id="cd06466">
    <property type="entry name" value="p23_CS_SGT1_like"/>
    <property type="match status" value="1"/>
</dbReference>
<feature type="domain" description="SGS" evidence="3">
    <location>
        <begin position="412"/>
        <end position="498"/>
    </location>
</feature>
<feature type="compositionally biased region" description="Polar residues" evidence="2">
    <location>
        <begin position="464"/>
        <end position="477"/>
    </location>
</feature>
<accession>A0ABR3X564</accession>
<evidence type="ECO:0000256" key="1">
    <source>
        <dbReference type="ARBA" id="ARBA00008509"/>
    </source>
</evidence>
<dbReference type="Proteomes" id="UP001583177">
    <property type="component" value="Unassembled WGS sequence"/>
</dbReference>
<feature type="domain" description="CS" evidence="4">
    <location>
        <begin position="246"/>
        <end position="338"/>
    </location>
</feature>
<evidence type="ECO:0000256" key="2">
    <source>
        <dbReference type="SAM" id="MobiDB-lite"/>
    </source>
</evidence>
<dbReference type="EMBL" id="JAWRVE010000034">
    <property type="protein sequence ID" value="KAL1871081.1"/>
    <property type="molecule type" value="Genomic_DNA"/>
</dbReference>